<dbReference type="EMBL" id="JBHSMU010000019">
    <property type="protein sequence ID" value="MFC5462809.1"/>
    <property type="molecule type" value="Genomic_DNA"/>
</dbReference>
<dbReference type="Proteomes" id="UP001596050">
    <property type="component" value="Unassembled WGS sequence"/>
</dbReference>
<proteinExistence type="predicted"/>
<feature type="transmembrane region" description="Helical" evidence="1">
    <location>
        <begin position="110"/>
        <end position="131"/>
    </location>
</feature>
<keyword evidence="1" id="KW-1133">Transmembrane helix</keyword>
<comment type="caution">
    <text evidence="3">The sequence shown here is derived from an EMBL/GenBank/DDBJ whole genome shotgun (WGS) entry which is preliminary data.</text>
</comment>
<dbReference type="PANTHER" id="PTHR40407:SF1">
    <property type="entry name" value="HEPARAN-ALPHA-GLUCOSAMINIDE N-ACETYLTRANSFERASE CATALYTIC DOMAIN-CONTAINING PROTEIN"/>
    <property type="match status" value="1"/>
</dbReference>
<gene>
    <name evidence="3" type="ORF">ACFPN5_23630</name>
</gene>
<evidence type="ECO:0000313" key="4">
    <source>
        <dbReference type="Proteomes" id="UP001596050"/>
    </source>
</evidence>
<keyword evidence="1" id="KW-0472">Membrane</keyword>
<feature type="transmembrane region" description="Helical" evidence="1">
    <location>
        <begin position="164"/>
        <end position="184"/>
    </location>
</feature>
<sequence length="283" mass="30572">MPRSAIHFLLSILLLAWQPMARLRGRQAAWLVAMFLVLQAFAAAQHDHVRETFFLQYQVSDPMDVASTSPALFFTRLSAHFCAPMFVFLTGLSAWLYANPPGGRRDATGFLVKRGLLLIALEIVVINFAWTGTFAPAVLYLQVMWAIGLAMLALALLHRLPLAVLAAAGLLIVGGHNALAGLSFEPGSFAAHAWTVLEQRGYLADEPVRVKISNPVLAWIGVILLGYACGPLFARTLGAAPRRAGAGWRSPAWPASACCSCCGSRTCMASRSPGRCIRNPCRA</sequence>
<evidence type="ECO:0000259" key="2">
    <source>
        <dbReference type="Pfam" id="PF07786"/>
    </source>
</evidence>
<feature type="domain" description="Heparan-alpha-glucosaminide N-acetyltransferase catalytic" evidence="2">
    <location>
        <begin position="72"/>
        <end position="236"/>
    </location>
</feature>
<dbReference type="Pfam" id="PF07786">
    <property type="entry name" value="HGSNAT_cat"/>
    <property type="match status" value="1"/>
</dbReference>
<dbReference type="RefSeq" id="WP_379786300.1">
    <property type="nucleotide sequence ID" value="NZ_JBHSMU010000019.1"/>
</dbReference>
<name>A0ABW0LAM6_9BURK</name>
<organism evidence="3 4">
    <name type="scientific">Massilia niabensis</name>
    <dbReference type="NCBI Taxonomy" id="544910"/>
    <lineage>
        <taxon>Bacteria</taxon>
        <taxon>Pseudomonadati</taxon>
        <taxon>Pseudomonadota</taxon>
        <taxon>Betaproteobacteria</taxon>
        <taxon>Burkholderiales</taxon>
        <taxon>Oxalobacteraceae</taxon>
        <taxon>Telluria group</taxon>
        <taxon>Massilia</taxon>
    </lineage>
</organism>
<evidence type="ECO:0000313" key="3">
    <source>
        <dbReference type="EMBL" id="MFC5462809.1"/>
    </source>
</evidence>
<evidence type="ECO:0000256" key="1">
    <source>
        <dbReference type="SAM" id="Phobius"/>
    </source>
</evidence>
<feature type="transmembrane region" description="Helical" evidence="1">
    <location>
        <begin position="77"/>
        <end position="98"/>
    </location>
</feature>
<reference evidence="4" key="1">
    <citation type="journal article" date="2019" name="Int. J. Syst. Evol. Microbiol.">
        <title>The Global Catalogue of Microorganisms (GCM) 10K type strain sequencing project: providing services to taxonomists for standard genome sequencing and annotation.</title>
        <authorList>
            <consortium name="The Broad Institute Genomics Platform"/>
            <consortium name="The Broad Institute Genome Sequencing Center for Infectious Disease"/>
            <person name="Wu L."/>
            <person name="Ma J."/>
        </authorList>
    </citation>
    <scope>NUCLEOTIDE SEQUENCE [LARGE SCALE GENOMIC DNA]</scope>
    <source>
        <strain evidence="4">KACC 12649</strain>
    </source>
</reference>
<keyword evidence="1" id="KW-0812">Transmembrane</keyword>
<accession>A0ABW0LAM6</accession>
<feature type="transmembrane region" description="Helical" evidence="1">
    <location>
        <begin position="216"/>
        <end position="234"/>
    </location>
</feature>
<dbReference type="InterPro" id="IPR012429">
    <property type="entry name" value="HGSNAT_cat"/>
</dbReference>
<protein>
    <submittedName>
        <fullName evidence="3">DUF1624 domain-containing protein</fullName>
    </submittedName>
</protein>
<keyword evidence="4" id="KW-1185">Reference proteome</keyword>
<feature type="transmembrane region" description="Helical" evidence="1">
    <location>
        <begin position="137"/>
        <end position="157"/>
    </location>
</feature>
<dbReference type="PANTHER" id="PTHR40407">
    <property type="entry name" value="MEMBRANE PROTEIN-LIKE PROTEIN"/>
    <property type="match status" value="1"/>
</dbReference>